<dbReference type="Proteomes" id="UP000244162">
    <property type="component" value="Unassembled WGS sequence"/>
</dbReference>
<dbReference type="EMBL" id="NWBU01000009">
    <property type="protein sequence ID" value="PTQ10912.1"/>
    <property type="molecule type" value="Genomic_DNA"/>
</dbReference>
<feature type="signal peptide" evidence="1">
    <location>
        <begin position="1"/>
        <end position="19"/>
    </location>
</feature>
<keyword evidence="3" id="KW-1185">Reference proteome</keyword>
<organism evidence="2 3">
    <name type="scientific">Sphingomonas oleivorans</name>
    <dbReference type="NCBI Taxonomy" id="1735121"/>
    <lineage>
        <taxon>Bacteria</taxon>
        <taxon>Pseudomonadati</taxon>
        <taxon>Pseudomonadota</taxon>
        <taxon>Alphaproteobacteria</taxon>
        <taxon>Sphingomonadales</taxon>
        <taxon>Sphingomonadaceae</taxon>
        <taxon>Sphingomonas</taxon>
    </lineage>
</organism>
<accession>A0A2T5FXR5</accession>
<proteinExistence type="predicted"/>
<protein>
    <recommendedName>
        <fullName evidence="4">DUF3108 domain-containing protein</fullName>
    </recommendedName>
</protein>
<evidence type="ECO:0000313" key="2">
    <source>
        <dbReference type="EMBL" id="PTQ10912.1"/>
    </source>
</evidence>
<name>A0A2T5FXR5_9SPHN</name>
<dbReference type="RefSeq" id="WP_107967957.1">
    <property type="nucleotide sequence ID" value="NZ_NWBU01000009.1"/>
</dbReference>
<dbReference type="Gene3D" id="3.90.70.190">
    <property type="entry name" value="Domain of unknown function (DUF5086)"/>
    <property type="match status" value="1"/>
</dbReference>
<dbReference type="AlphaFoldDB" id="A0A2T5FXR5"/>
<evidence type="ECO:0000313" key="3">
    <source>
        <dbReference type="Proteomes" id="UP000244162"/>
    </source>
</evidence>
<keyword evidence="1" id="KW-0732">Signal</keyword>
<sequence length="141" mass="15573">MMRMLILLAALLSGAVAPAAGPFRYAERQVWSYKARAIDRGSLLRIWKIDRMGDGQRVFHVSVIGLGTPRGSPQMPDIQHLPITEAALDRSVMRRVDSDAVFPDPSSGYVQWHRQKGAPFTMTVAEVVDLVARSMVAGKVK</sequence>
<feature type="chain" id="PRO_5015656978" description="DUF3108 domain-containing protein" evidence="1">
    <location>
        <begin position="20"/>
        <end position="141"/>
    </location>
</feature>
<evidence type="ECO:0008006" key="4">
    <source>
        <dbReference type="Google" id="ProtNLM"/>
    </source>
</evidence>
<evidence type="ECO:0000256" key="1">
    <source>
        <dbReference type="SAM" id="SignalP"/>
    </source>
</evidence>
<dbReference type="InterPro" id="IPR044935">
    <property type="entry name" value="DUF5086_sf"/>
</dbReference>
<comment type="caution">
    <text evidence="2">The sequence shown here is derived from an EMBL/GenBank/DDBJ whole genome shotgun (WGS) entry which is preliminary data.</text>
</comment>
<gene>
    <name evidence="2" type="ORF">CLG96_11035</name>
</gene>
<dbReference type="OrthoDB" id="66828at2"/>
<reference evidence="2 3" key="1">
    <citation type="submission" date="2017-09" db="EMBL/GenBank/DDBJ databases">
        <title>Sphingomonas panjinensis sp.nov., isolated from oil-contaminated soil.</title>
        <authorList>
            <person name="Wang L."/>
            <person name="Chen L."/>
        </authorList>
    </citation>
    <scope>NUCLEOTIDE SEQUENCE [LARGE SCALE GENOMIC DNA]</scope>
    <source>
        <strain evidence="2 3">FW-11</strain>
    </source>
</reference>